<comment type="caution">
    <text evidence="8">The sequence shown here is derived from an EMBL/GenBank/DDBJ whole genome shotgun (WGS) entry which is preliminary data.</text>
</comment>
<name>A0A1D1UET7_RAMVA</name>
<evidence type="ECO:0000256" key="6">
    <source>
        <dbReference type="SAM" id="MobiDB-lite"/>
    </source>
</evidence>
<dbReference type="PANTHER" id="PTHR23301">
    <property type="entry name" value="CHITIN BINDING PERITROPHIN-A"/>
    <property type="match status" value="1"/>
</dbReference>
<keyword evidence="5" id="KW-0325">Glycoprotein</keyword>
<protein>
    <recommendedName>
        <fullName evidence="7">Chitin-binding type-2 domain-containing protein</fullName>
    </recommendedName>
</protein>
<feature type="region of interest" description="Disordered" evidence="6">
    <location>
        <begin position="272"/>
        <end position="297"/>
    </location>
</feature>
<dbReference type="SMART" id="SM00494">
    <property type="entry name" value="ChtBD2"/>
    <property type="match status" value="2"/>
</dbReference>
<evidence type="ECO:0000256" key="2">
    <source>
        <dbReference type="ARBA" id="ARBA00022729"/>
    </source>
</evidence>
<dbReference type="Proteomes" id="UP000186922">
    <property type="component" value="Unassembled WGS sequence"/>
</dbReference>
<keyword evidence="9" id="KW-1185">Reference proteome</keyword>
<feature type="region of interest" description="Disordered" evidence="6">
    <location>
        <begin position="134"/>
        <end position="159"/>
    </location>
</feature>
<evidence type="ECO:0000256" key="4">
    <source>
        <dbReference type="ARBA" id="ARBA00023157"/>
    </source>
</evidence>
<dbReference type="EMBL" id="BDGG01000001">
    <property type="protein sequence ID" value="GAU88299.1"/>
    <property type="molecule type" value="Genomic_DNA"/>
</dbReference>
<dbReference type="PANTHER" id="PTHR23301:SF0">
    <property type="entry name" value="CHITIN-BINDING TYPE-2 DOMAIN-CONTAINING PROTEIN-RELATED"/>
    <property type="match status" value="1"/>
</dbReference>
<feature type="compositionally biased region" description="Low complexity" evidence="6">
    <location>
        <begin position="142"/>
        <end position="156"/>
    </location>
</feature>
<reference evidence="8 9" key="1">
    <citation type="journal article" date="2016" name="Nat. Commun.">
        <title>Extremotolerant tardigrade genome and improved radiotolerance of human cultured cells by tardigrade-unique protein.</title>
        <authorList>
            <person name="Hashimoto T."/>
            <person name="Horikawa D.D."/>
            <person name="Saito Y."/>
            <person name="Kuwahara H."/>
            <person name="Kozuka-Hata H."/>
            <person name="Shin-I T."/>
            <person name="Minakuchi Y."/>
            <person name="Ohishi K."/>
            <person name="Motoyama A."/>
            <person name="Aizu T."/>
            <person name="Enomoto A."/>
            <person name="Kondo K."/>
            <person name="Tanaka S."/>
            <person name="Hara Y."/>
            <person name="Koshikawa S."/>
            <person name="Sagara H."/>
            <person name="Miura T."/>
            <person name="Yokobori S."/>
            <person name="Miyagawa K."/>
            <person name="Suzuki Y."/>
            <person name="Kubo T."/>
            <person name="Oyama M."/>
            <person name="Kohara Y."/>
            <person name="Fujiyama A."/>
            <person name="Arakawa K."/>
            <person name="Katayama T."/>
            <person name="Toyoda A."/>
            <person name="Kunieda T."/>
        </authorList>
    </citation>
    <scope>NUCLEOTIDE SEQUENCE [LARGE SCALE GENOMIC DNA]</scope>
    <source>
        <strain evidence="8 9">YOKOZUNA-1</strain>
    </source>
</reference>
<sequence>MQCPQTTVFDQALGQCVFPFQLGQGGQTLSSYEGRNPQIPTSVTTTSIYPRPASTPGGIETTHYYQPNTLNPPNFAVQNGFYGQGGNSNTHSPEGGQPKFAVQTSFYGQEGSGGPGLHNNEVPNYAVQSTFYGQAPSATHTPSSNNNNNPNSDRPNYAVQNTFYGQMPGVNTQDNFNNQNEHATFLNQGNPQGPNYAVQSGPGYANFPQEIPDSYGTGSSGGGSTSDNGQTYFQLQPRPGYVPQNNVHYTNQYDHQNEHPSFLNQRNPQVRPQVYGNTDVQPSQQQPPAGAGGRQSGITIGITITNHGTSSVPYGTTAPPTTLVICLGRTGIFADRTSQCRSYTICRNDGVGETRTCPDNQVFNEQISACDNPQNTNCFFDSPGIVQPSVPVCLNGADRPNTFLPDVTQSCTTFYSCEQNGQGTQFRCPPGLQFNSKINACDDPRSCNCVAANGGTINIRIPVTTSQIIQSGEAYGPSYNADYQQDHGSNIATDTPNQNMNLDITVHRTKVGEYMPLVRGYDEALYADASVAFGRLPTFYSDDENGSAILNMTDMANDITPPTTTLSAQEQLRAASQQEHAALMQMAAAESVRLFAKTRPSITGVTNNSLVRAPDKPRSKFRELRLGRDPSKPFGGVLHALATANSRSMRRKFTR</sequence>
<dbReference type="Gene3D" id="2.170.140.10">
    <property type="entry name" value="Chitin binding domain"/>
    <property type="match status" value="2"/>
</dbReference>
<feature type="region of interest" description="Disordered" evidence="6">
    <location>
        <begin position="81"/>
        <end position="100"/>
    </location>
</feature>
<dbReference type="GO" id="GO:0008061">
    <property type="term" value="F:chitin binding"/>
    <property type="evidence" value="ECO:0007669"/>
    <property type="project" value="UniProtKB-KW"/>
</dbReference>
<keyword evidence="1" id="KW-0147">Chitin-binding</keyword>
<keyword evidence="4" id="KW-1015">Disulfide bond</keyword>
<keyword evidence="3" id="KW-0677">Repeat</keyword>
<accession>A0A1D1UET7</accession>
<dbReference type="SUPFAM" id="SSF57625">
    <property type="entry name" value="Invertebrate chitin-binding proteins"/>
    <property type="match status" value="2"/>
</dbReference>
<dbReference type="InterPro" id="IPR002557">
    <property type="entry name" value="Chitin-bd_dom"/>
</dbReference>
<dbReference type="InterPro" id="IPR036508">
    <property type="entry name" value="Chitin-bd_dom_sf"/>
</dbReference>
<feature type="region of interest" description="Disordered" evidence="6">
    <location>
        <begin position="207"/>
        <end position="247"/>
    </location>
</feature>
<dbReference type="InterPro" id="IPR051940">
    <property type="entry name" value="Chitin_bind-dev_reg"/>
</dbReference>
<dbReference type="Pfam" id="PF01607">
    <property type="entry name" value="CBM_14"/>
    <property type="match status" value="2"/>
</dbReference>
<dbReference type="AlphaFoldDB" id="A0A1D1UET7"/>
<evidence type="ECO:0000256" key="3">
    <source>
        <dbReference type="ARBA" id="ARBA00022737"/>
    </source>
</evidence>
<dbReference type="OrthoDB" id="6020543at2759"/>
<keyword evidence="2" id="KW-0732">Signal</keyword>
<organism evidence="8 9">
    <name type="scientific">Ramazzottius varieornatus</name>
    <name type="common">Water bear</name>
    <name type="synonym">Tardigrade</name>
    <dbReference type="NCBI Taxonomy" id="947166"/>
    <lineage>
        <taxon>Eukaryota</taxon>
        <taxon>Metazoa</taxon>
        <taxon>Ecdysozoa</taxon>
        <taxon>Tardigrada</taxon>
        <taxon>Eutardigrada</taxon>
        <taxon>Parachela</taxon>
        <taxon>Hypsibioidea</taxon>
        <taxon>Ramazzottiidae</taxon>
        <taxon>Ramazzottius</taxon>
    </lineage>
</organism>
<evidence type="ECO:0000256" key="1">
    <source>
        <dbReference type="ARBA" id="ARBA00022669"/>
    </source>
</evidence>
<dbReference type="GO" id="GO:0005576">
    <property type="term" value="C:extracellular region"/>
    <property type="evidence" value="ECO:0007669"/>
    <property type="project" value="InterPro"/>
</dbReference>
<evidence type="ECO:0000256" key="5">
    <source>
        <dbReference type="ARBA" id="ARBA00023180"/>
    </source>
</evidence>
<evidence type="ECO:0000259" key="7">
    <source>
        <dbReference type="PROSITE" id="PS50940"/>
    </source>
</evidence>
<feature type="domain" description="Chitin-binding type-2" evidence="7">
    <location>
        <begin position="390"/>
        <end position="451"/>
    </location>
</feature>
<feature type="domain" description="Chitin-binding type-2" evidence="7">
    <location>
        <begin position="323"/>
        <end position="380"/>
    </location>
</feature>
<dbReference type="PROSITE" id="PS50940">
    <property type="entry name" value="CHIT_BIND_II"/>
    <property type="match status" value="2"/>
</dbReference>
<gene>
    <name evidence="8" type="primary">RvY_01025-1</name>
    <name evidence="8" type="synonym">RvY_01025.1</name>
    <name evidence="8" type="ORF">RvY_01025</name>
</gene>
<evidence type="ECO:0000313" key="9">
    <source>
        <dbReference type="Proteomes" id="UP000186922"/>
    </source>
</evidence>
<proteinExistence type="predicted"/>
<evidence type="ECO:0000313" key="8">
    <source>
        <dbReference type="EMBL" id="GAU88299.1"/>
    </source>
</evidence>